<dbReference type="SUPFAM" id="SSF56784">
    <property type="entry name" value="HAD-like"/>
    <property type="match status" value="1"/>
</dbReference>
<evidence type="ECO:0000313" key="5">
    <source>
        <dbReference type="Proteomes" id="UP001501510"/>
    </source>
</evidence>
<proteinExistence type="inferred from homology"/>
<dbReference type="PANTHER" id="PTHR35134:SF2">
    <property type="entry name" value="NUCLEOTIDASE YQFW-RELATED"/>
    <property type="match status" value="1"/>
</dbReference>
<dbReference type="InterPro" id="IPR009206">
    <property type="entry name" value="Nucleotidase_putative"/>
</dbReference>
<reference evidence="5" key="1">
    <citation type="journal article" date="2019" name="Int. J. Syst. Evol. Microbiol.">
        <title>The Global Catalogue of Microorganisms (GCM) 10K type strain sequencing project: providing services to taxonomists for standard genome sequencing and annotation.</title>
        <authorList>
            <consortium name="The Broad Institute Genomics Platform"/>
            <consortium name="The Broad Institute Genome Sequencing Center for Infectious Disease"/>
            <person name="Wu L."/>
            <person name="Ma J."/>
        </authorList>
    </citation>
    <scope>NUCLEOTIDE SEQUENCE [LARGE SCALE GENOMIC DNA]</scope>
    <source>
        <strain evidence="5">JCM 1407</strain>
    </source>
</reference>
<accession>A0ABP3UNP7</accession>
<dbReference type="InterPro" id="IPR052419">
    <property type="entry name" value="5_3-deoxyribonucleotidase-like"/>
</dbReference>
<dbReference type="InterPro" id="IPR036412">
    <property type="entry name" value="HAD-like_sf"/>
</dbReference>
<gene>
    <name evidence="4" type="ORF">GCM10008906_12720</name>
</gene>
<evidence type="ECO:0000256" key="3">
    <source>
        <dbReference type="PIRNR" id="PIRNR021362"/>
    </source>
</evidence>
<evidence type="ECO:0000256" key="2">
    <source>
        <dbReference type="ARBA" id="ARBA00022801"/>
    </source>
</evidence>
<dbReference type="RefSeq" id="WP_343760009.1">
    <property type="nucleotide sequence ID" value="NZ_BAAACG010000008.1"/>
</dbReference>
<dbReference type="PIRSF" id="PIRSF021362">
    <property type="entry name" value="UCP021362_HAD"/>
    <property type="match status" value="1"/>
</dbReference>
<dbReference type="PANTHER" id="PTHR35134">
    <property type="entry name" value="NUCLEOTIDASE YQFW-RELATED"/>
    <property type="match status" value="1"/>
</dbReference>
<protein>
    <recommendedName>
        <fullName evidence="3">Nucleotidase</fullName>
        <ecNumber evidence="3">3.1.3.-</ecNumber>
    </recommendedName>
</protein>
<dbReference type="EMBL" id="BAAACG010000008">
    <property type="protein sequence ID" value="GAA0737051.1"/>
    <property type="molecule type" value="Genomic_DNA"/>
</dbReference>
<organism evidence="4 5">
    <name type="scientific">Clostridium oceanicum</name>
    <dbReference type="NCBI Taxonomy" id="1543"/>
    <lineage>
        <taxon>Bacteria</taxon>
        <taxon>Bacillati</taxon>
        <taxon>Bacillota</taxon>
        <taxon>Clostridia</taxon>
        <taxon>Eubacteriales</taxon>
        <taxon>Clostridiaceae</taxon>
        <taxon>Clostridium</taxon>
    </lineage>
</organism>
<dbReference type="Pfam" id="PF06941">
    <property type="entry name" value="NT5C"/>
    <property type="match status" value="1"/>
</dbReference>
<evidence type="ECO:0000256" key="1">
    <source>
        <dbReference type="ARBA" id="ARBA00009589"/>
    </source>
</evidence>
<name>A0ABP3UNP7_9CLOT</name>
<dbReference type="Proteomes" id="UP001501510">
    <property type="component" value="Unassembled WGS sequence"/>
</dbReference>
<dbReference type="Gene3D" id="3.40.50.1000">
    <property type="entry name" value="HAD superfamily/HAD-like"/>
    <property type="match status" value="1"/>
</dbReference>
<dbReference type="InterPro" id="IPR010708">
    <property type="entry name" value="5'(3')-deoxyribonucleotidase"/>
</dbReference>
<keyword evidence="5" id="KW-1185">Reference proteome</keyword>
<dbReference type="InterPro" id="IPR023214">
    <property type="entry name" value="HAD_sf"/>
</dbReference>
<evidence type="ECO:0000313" key="4">
    <source>
        <dbReference type="EMBL" id="GAA0737051.1"/>
    </source>
</evidence>
<dbReference type="EC" id="3.1.3.-" evidence="3"/>
<keyword evidence="2 3" id="KW-0378">Hydrolase</keyword>
<comment type="caution">
    <text evidence="4">The sequence shown here is derived from an EMBL/GenBank/DDBJ whole genome shotgun (WGS) entry which is preliminary data.</text>
</comment>
<comment type="similarity">
    <text evidence="1 3">Belongs to the 5'(3')-deoxyribonucleotidase family.</text>
</comment>
<sequence>MKRLNICIDIDATLTEPYYWLDICNEYFNKNIKPYEITQYSIYKVMGVSREEYFDFYNKYKLKIHTEEKVRKDGKAIVNRISKYNNIFFVTAREKSLELFTEAYLTLNKVNFDGLYVLGSHHKVDKARELNCDIFIEDNPNNAIELSEASFKVLLMDTYYNREIKENEFIKRVYNWNQIYDFIEEMKFNQKVI</sequence>